<evidence type="ECO:0000313" key="2">
    <source>
        <dbReference type="EMBL" id="GAD56871.1"/>
    </source>
</evidence>
<accession>U2YNK5</accession>
<dbReference type="Proteomes" id="UP000016566">
    <property type="component" value="Unassembled WGS sequence"/>
</dbReference>
<feature type="compositionally biased region" description="Basic residues" evidence="1">
    <location>
        <begin position="1"/>
        <end position="11"/>
    </location>
</feature>
<feature type="region of interest" description="Disordered" evidence="1">
    <location>
        <begin position="1"/>
        <end position="20"/>
    </location>
</feature>
<protein>
    <submittedName>
        <fullName evidence="2">Uncharacterized protein</fullName>
    </submittedName>
</protein>
<reference evidence="2" key="1">
    <citation type="journal article" date="2013" name="Genome Announc.">
        <title>Draft Genome Sequence of Loktanella cinnabarina LL-001T, Isolated from Deep-Sea Floor Sediment.</title>
        <authorList>
            <person name="Nishi S."/>
            <person name="Tsubouchi T."/>
            <person name="Takaki Y."/>
            <person name="Koyanagi R."/>
            <person name="Satoh N."/>
            <person name="Maruyama T."/>
            <person name="Hatada Y."/>
        </authorList>
    </citation>
    <scope>NUCLEOTIDE SEQUENCE [LARGE SCALE GENOMIC DNA]</scope>
    <source>
        <strain evidence="2">LL-001</strain>
    </source>
</reference>
<evidence type="ECO:0000313" key="3">
    <source>
        <dbReference type="Proteomes" id="UP000016566"/>
    </source>
</evidence>
<evidence type="ECO:0000256" key="1">
    <source>
        <dbReference type="SAM" id="MobiDB-lite"/>
    </source>
</evidence>
<organism evidence="2 3">
    <name type="scientific">Limimaricola cinnabarinus LL-001</name>
    <dbReference type="NCBI Taxonomy" id="1337093"/>
    <lineage>
        <taxon>Bacteria</taxon>
        <taxon>Pseudomonadati</taxon>
        <taxon>Pseudomonadota</taxon>
        <taxon>Alphaproteobacteria</taxon>
        <taxon>Rhodobacterales</taxon>
        <taxon>Paracoccaceae</taxon>
        <taxon>Limimaricola</taxon>
    </lineage>
</organism>
<sequence length="61" mass="6947">MSCGWSRRRRRDCGTAGRRQSGPKMLTVFLESSFKAFDRMTAQSGLSADLRRRKLGRTLVP</sequence>
<dbReference type="EMBL" id="BATB01000050">
    <property type="protein sequence ID" value="GAD56871.1"/>
    <property type="molecule type" value="Genomic_DNA"/>
</dbReference>
<comment type="caution">
    <text evidence="2">The sequence shown here is derived from an EMBL/GenBank/DDBJ whole genome shotgun (WGS) entry which is preliminary data.</text>
</comment>
<keyword evidence="3" id="KW-1185">Reference proteome</keyword>
<proteinExistence type="predicted"/>
<name>U2YNK5_9RHOB</name>
<dbReference type="AlphaFoldDB" id="U2YNK5"/>
<gene>
    <name evidence="2" type="ORF">MBELCI_2923</name>
</gene>